<comment type="caution">
    <text evidence="8">The sequence shown here is derived from an EMBL/GenBank/DDBJ whole genome shotgun (WGS) entry which is preliminary data.</text>
</comment>
<keyword evidence="3" id="KW-0847">Vitamin C</keyword>
<evidence type="ECO:0000313" key="8">
    <source>
        <dbReference type="EMBL" id="MBZ5709576.1"/>
    </source>
</evidence>
<gene>
    <name evidence="8" type="ORF">K7C98_09915</name>
</gene>
<dbReference type="PANTHER" id="PTHR10869:SF246">
    <property type="entry name" value="TRANSMEMBRANE PROLYL 4-HYDROXYLASE"/>
    <property type="match status" value="1"/>
</dbReference>
<dbReference type="Pfam" id="PF13640">
    <property type="entry name" value="2OG-FeII_Oxy_3"/>
    <property type="match status" value="1"/>
</dbReference>
<evidence type="ECO:0000256" key="3">
    <source>
        <dbReference type="ARBA" id="ARBA00022896"/>
    </source>
</evidence>
<proteinExistence type="predicted"/>
<dbReference type="EMBL" id="JAIRAU010000008">
    <property type="protein sequence ID" value="MBZ5709576.1"/>
    <property type="molecule type" value="Genomic_DNA"/>
</dbReference>
<dbReference type="InterPro" id="IPR006620">
    <property type="entry name" value="Pro_4_hyd_alph"/>
</dbReference>
<reference evidence="8" key="1">
    <citation type="submission" date="2021-08" db="EMBL/GenBank/DDBJ databases">
        <authorList>
            <person name="Stevens D.C."/>
        </authorList>
    </citation>
    <scope>NUCLEOTIDE SEQUENCE</scope>
    <source>
        <strain evidence="8">DSM 53165</strain>
    </source>
</reference>
<dbReference type="PROSITE" id="PS51471">
    <property type="entry name" value="FE2OG_OXY"/>
    <property type="match status" value="1"/>
</dbReference>
<evidence type="ECO:0000256" key="1">
    <source>
        <dbReference type="ARBA" id="ARBA00001961"/>
    </source>
</evidence>
<evidence type="ECO:0000256" key="6">
    <source>
        <dbReference type="ARBA" id="ARBA00023004"/>
    </source>
</evidence>
<dbReference type="InterPro" id="IPR045054">
    <property type="entry name" value="P4HA-like"/>
</dbReference>
<dbReference type="Gene3D" id="2.60.120.620">
    <property type="entry name" value="q2cbj1_9rhob like domain"/>
    <property type="match status" value="1"/>
</dbReference>
<keyword evidence="9" id="KW-1185">Reference proteome</keyword>
<evidence type="ECO:0000259" key="7">
    <source>
        <dbReference type="PROSITE" id="PS51471"/>
    </source>
</evidence>
<dbReference type="PANTHER" id="PTHR10869">
    <property type="entry name" value="PROLYL 4-HYDROXYLASE ALPHA SUBUNIT"/>
    <property type="match status" value="1"/>
</dbReference>
<evidence type="ECO:0000313" key="9">
    <source>
        <dbReference type="Proteomes" id="UP001139031"/>
    </source>
</evidence>
<evidence type="ECO:0000256" key="5">
    <source>
        <dbReference type="ARBA" id="ARBA00023002"/>
    </source>
</evidence>
<organism evidence="8 9">
    <name type="scientific">Nannocystis pusilla</name>
    <dbReference type="NCBI Taxonomy" id="889268"/>
    <lineage>
        <taxon>Bacteria</taxon>
        <taxon>Pseudomonadati</taxon>
        <taxon>Myxococcota</taxon>
        <taxon>Polyangia</taxon>
        <taxon>Nannocystales</taxon>
        <taxon>Nannocystaceae</taxon>
        <taxon>Nannocystis</taxon>
    </lineage>
</organism>
<dbReference type="InterPro" id="IPR005123">
    <property type="entry name" value="Oxoglu/Fe-dep_dioxygenase_dom"/>
</dbReference>
<evidence type="ECO:0000256" key="2">
    <source>
        <dbReference type="ARBA" id="ARBA00022723"/>
    </source>
</evidence>
<dbReference type="Proteomes" id="UP001139031">
    <property type="component" value="Unassembled WGS sequence"/>
</dbReference>
<evidence type="ECO:0000256" key="4">
    <source>
        <dbReference type="ARBA" id="ARBA00022964"/>
    </source>
</evidence>
<keyword evidence="5" id="KW-0560">Oxidoreductase</keyword>
<keyword evidence="2" id="KW-0479">Metal-binding</keyword>
<keyword evidence="6" id="KW-0408">Iron</keyword>
<name>A0ABS7TNB4_9BACT</name>
<dbReference type="InterPro" id="IPR044862">
    <property type="entry name" value="Pro_4_hyd_alph_FE2OG_OXY"/>
</dbReference>
<sequence>MNTLTKTAIRGDDIFTVHDFCTADECAELLRLAHGIGFTAAPITTARGFVMAPEVRNNTRVILDDEERAARLWQRLAPFVPERQGRWRAVGLNERFRFYRYEPGQYFRWHHDGSYFRDTREHSLLTFMIYLDAEFTGGSTDFDPDGEVLRVTPARGTALLFEHPIRHQGAPVLRGVKHVLRSDVMYRREHA</sequence>
<dbReference type="RefSeq" id="WP_224191354.1">
    <property type="nucleotide sequence ID" value="NZ_JAIRAU010000008.1"/>
</dbReference>
<protein>
    <submittedName>
        <fullName evidence="8">2OG-Fe(II) oxygenase</fullName>
    </submittedName>
</protein>
<keyword evidence="4" id="KW-0223">Dioxygenase</keyword>
<feature type="domain" description="Fe2OG dioxygenase" evidence="7">
    <location>
        <begin position="91"/>
        <end position="186"/>
    </location>
</feature>
<dbReference type="SMART" id="SM00702">
    <property type="entry name" value="P4Hc"/>
    <property type="match status" value="1"/>
</dbReference>
<accession>A0ABS7TNB4</accession>
<comment type="cofactor">
    <cofactor evidence="1">
        <name>L-ascorbate</name>
        <dbReference type="ChEBI" id="CHEBI:38290"/>
    </cofactor>
</comment>